<dbReference type="Proteomes" id="UP000188533">
    <property type="component" value="Unassembled WGS sequence"/>
</dbReference>
<comment type="caution">
    <text evidence="1">The sequence shown here is derived from an EMBL/GenBank/DDBJ whole genome shotgun (WGS) entry which is preliminary data.</text>
</comment>
<evidence type="ECO:0000313" key="2">
    <source>
        <dbReference type="Proteomes" id="UP000188533"/>
    </source>
</evidence>
<evidence type="ECO:0000313" key="1">
    <source>
        <dbReference type="EMBL" id="GAW08843.1"/>
    </source>
</evidence>
<keyword evidence="2" id="KW-1185">Reference proteome</keyword>
<dbReference type="AlphaFoldDB" id="A0A1Q3ENQ5"/>
<organism evidence="1 2">
    <name type="scientific">Lentinula edodes</name>
    <name type="common">Shiitake mushroom</name>
    <name type="synonym">Lentinus edodes</name>
    <dbReference type="NCBI Taxonomy" id="5353"/>
    <lineage>
        <taxon>Eukaryota</taxon>
        <taxon>Fungi</taxon>
        <taxon>Dikarya</taxon>
        <taxon>Basidiomycota</taxon>
        <taxon>Agaricomycotina</taxon>
        <taxon>Agaricomycetes</taxon>
        <taxon>Agaricomycetidae</taxon>
        <taxon>Agaricales</taxon>
        <taxon>Marasmiineae</taxon>
        <taxon>Omphalotaceae</taxon>
        <taxon>Lentinula</taxon>
    </lineage>
</organism>
<accession>A0A1Q3ENQ5</accession>
<name>A0A1Q3ENQ5_LENED</name>
<gene>
    <name evidence="1" type="ORF">LENED_010943</name>
</gene>
<proteinExistence type="predicted"/>
<dbReference type="EMBL" id="BDGU01000798">
    <property type="protein sequence ID" value="GAW08843.1"/>
    <property type="molecule type" value="Genomic_DNA"/>
</dbReference>
<reference evidence="1 2" key="2">
    <citation type="submission" date="2017-02" db="EMBL/GenBank/DDBJ databases">
        <title>A genome survey and senescence transcriptome analysis in Lentinula edodes.</title>
        <authorList>
            <person name="Sakamoto Y."/>
            <person name="Nakade K."/>
            <person name="Sato S."/>
            <person name="Yoshida Y."/>
            <person name="Miyazaki K."/>
            <person name="Natsume S."/>
            <person name="Konno N."/>
        </authorList>
    </citation>
    <scope>NUCLEOTIDE SEQUENCE [LARGE SCALE GENOMIC DNA]</scope>
    <source>
        <strain evidence="1 2">NBRC 111202</strain>
    </source>
</reference>
<sequence length="76" mass="9019">MYRAQLTSVIQCTVLMREVELRYEITWIPPLTDIQEPGKYSHFSLRRALFTHYPALLFRRNISGRCPAPRHSKPYP</sequence>
<protein>
    <submittedName>
        <fullName evidence="1">Uncharacterized protein</fullName>
    </submittedName>
</protein>
<reference evidence="1 2" key="1">
    <citation type="submission" date="2016-08" db="EMBL/GenBank/DDBJ databases">
        <authorList>
            <consortium name="Lentinula edodes genome sequencing consortium"/>
            <person name="Sakamoto Y."/>
            <person name="Nakade K."/>
            <person name="Sato S."/>
            <person name="Yoshida Y."/>
            <person name="Miyazaki K."/>
            <person name="Natsume S."/>
            <person name="Konno N."/>
        </authorList>
    </citation>
    <scope>NUCLEOTIDE SEQUENCE [LARGE SCALE GENOMIC DNA]</scope>
    <source>
        <strain evidence="1 2">NBRC 111202</strain>
    </source>
</reference>